<feature type="transmembrane region" description="Helical" evidence="7">
    <location>
        <begin position="120"/>
        <end position="140"/>
    </location>
</feature>
<feature type="transmembrane region" description="Helical" evidence="7">
    <location>
        <begin position="318"/>
        <end position="335"/>
    </location>
</feature>
<dbReference type="EMBL" id="JBHRYQ010000001">
    <property type="protein sequence ID" value="MFC3812282.1"/>
    <property type="molecule type" value="Genomic_DNA"/>
</dbReference>
<dbReference type="RefSeq" id="WP_379839147.1">
    <property type="nucleotide sequence ID" value="NZ_JBHRYQ010000001.1"/>
</dbReference>
<evidence type="ECO:0000313" key="9">
    <source>
        <dbReference type="Proteomes" id="UP001595616"/>
    </source>
</evidence>
<feature type="transmembrane region" description="Helical" evidence="7">
    <location>
        <begin position="374"/>
        <end position="401"/>
    </location>
</feature>
<dbReference type="Pfam" id="PF00860">
    <property type="entry name" value="Xan_ur_permease"/>
    <property type="match status" value="1"/>
</dbReference>
<sequence>MKLNKIEVLAGISSFLATVYIVAVNPAILSASGMPFNAVVTSTVLVCFFGSLMMGIYAKNPIVVAPGMGMNAFFTYTAVLGMGLTYQQALGAVFWAGVLFLVLSIFNIREGVVKAIPKPIRHAVAAGIGLFICFIGFQNAHFVVANPATLVSLASLKDPHTLTFLAGLLFTAALLVRKVNGAIIIGIIFTTILAYPIGRWWGDAAAYNFGSQTVVNYTGFFSWPDYSLLFQADLWGSLKYSFLPIIFVFAFTDLFDSLSTFVGLSEASGLTDQNGEPKNLKESLITDSAATLFAGLVGSSPGTAFIESSVGISQGGKTGQTAIIAAFLFLPLMFLSPLVSLVPSVASSIALVLVGTFMLSPINKINWKDLSEGIPCFLALVLIPFTFSITQGIVFGLLAWTVLKFFSNKKSEISWVLIVINFLSLFALWV</sequence>
<dbReference type="Proteomes" id="UP001595616">
    <property type="component" value="Unassembled WGS sequence"/>
</dbReference>
<keyword evidence="9" id="KW-1185">Reference proteome</keyword>
<comment type="caution">
    <text evidence="8">The sequence shown here is derived from an EMBL/GenBank/DDBJ whole genome shotgun (WGS) entry which is preliminary data.</text>
</comment>
<feature type="transmembrane region" description="Helical" evidence="7">
    <location>
        <begin position="284"/>
        <end position="306"/>
    </location>
</feature>
<evidence type="ECO:0000256" key="3">
    <source>
        <dbReference type="ARBA" id="ARBA00022448"/>
    </source>
</evidence>
<dbReference type="InterPro" id="IPR045018">
    <property type="entry name" value="Azg-like"/>
</dbReference>
<feature type="transmembrane region" description="Helical" evidence="7">
    <location>
        <begin position="34"/>
        <end position="56"/>
    </location>
</feature>
<evidence type="ECO:0000256" key="6">
    <source>
        <dbReference type="ARBA" id="ARBA00023136"/>
    </source>
</evidence>
<keyword evidence="4 7" id="KW-0812">Transmembrane</keyword>
<feature type="transmembrane region" description="Helical" evidence="7">
    <location>
        <begin position="242"/>
        <end position="264"/>
    </location>
</feature>
<reference evidence="9" key="1">
    <citation type="journal article" date="2019" name="Int. J. Syst. Evol. Microbiol.">
        <title>The Global Catalogue of Microorganisms (GCM) 10K type strain sequencing project: providing services to taxonomists for standard genome sequencing and annotation.</title>
        <authorList>
            <consortium name="The Broad Institute Genomics Platform"/>
            <consortium name="The Broad Institute Genome Sequencing Center for Infectious Disease"/>
            <person name="Wu L."/>
            <person name="Ma J."/>
        </authorList>
    </citation>
    <scope>NUCLEOTIDE SEQUENCE [LARGE SCALE GENOMIC DNA]</scope>
    <source>
        <strain evidence="9">CECT 7956</strain>
    </source>
</reference>
<keyword evidence="3" id="KW-0813">Transport</keyword>
<evidence type="ECO:0000313" key="8">
    <source>
        <dbReference type="EMBL" id="MFC3812282.1"/>
    </source>
</evidence>
<evidence type="ECO:0000256" key="2">
    <source>
        <dbReference type="ARBA" id="ARBA00005697"/>
    </source>
</evidence>
<accession>A0ABV7YZK1</accession>
<comment type="similarity">
    <text evidence="2">Belongs to the nucleobase:cation symporter-2 (NCS2) (TC 2.A.40) family. Azg-like subfamily.</text>
</comment>
<evidence type="ECO:0000256" key="1">
    <source>
        <dbReference type="ARBA" id="ARBA00004127"/>
    </source>
</evidence>
<comment type="subcellular location">
    <subcellularLocation>
        <location evidence="1">Endomembrane system</location>
        <topology evidence="1">Multi-pass membrane protein</topology>
    </subcellularLocation>
</comment>
<feature type="transmembrane region" description="Helical" evidence="7">
    <location>
        <begin position="341"/>
        <end position="362"/>
    </location>
</feature>
<protein>
    <submittedName>
        <fullName evidence="8">NCS2 family permease</fullName>
    </submittedName>
</protein>
<dbReference type="PANTHER" id="PTHR43337">
    <property type="entry name" value="XANTHINE/URACIL PERMEASE C887.17-RELATED"/>
    <property type="match status" value="1"/>
</dbReference>
<evidence type="ECO:0000256" key="7">
    <source>
        <dbReference type="SAM" id="Phobius"/>
    </source>
</evidence>
<dbReference type="PANTHER" id="PTHR43337:SF1">
    <property type="entry name" value="XANTHINE_URACIL PERMEASE C887.17-RELATED"/>
    <property type="match status" value="1"/>
</dbReference>
<keyword evidence="6 7" id="KW-0472">Membrane</keyword>
<keyword evidence="5 7" id="KW-1133">Transmembrane helix</keyword>
<evidence type="ECO:0000256" key="4">
    <source>
        <dbReference type="ARBA" id="ARBA00022692"/>
    </source>
</evidence>
<feature type="transmembrane region" description="Helical" evidence="7">
    <location>
        <begin position="63"/>
        <end position="83"/>
    </location>
</feature>
<feature type="transmembrane region" description="Helical" evidence="7">
    <location>
        <begin position="183"/>
        <end position="202"/>
    </location>
</feature>
<gene>
    <name evidence="8" type="ORF">ACFOOI_16590</name>
</gene>
<dbReference type="InterPro" id="IPR006043">
    <property type="entry name" value="NCS2"/>
</dbReference>
<feature type="transmembrane region" description="Helical" evidence="7">
    <location>
        <begin position="89"/>
        <end position="108"/>
    </location>
</feature>
<feature type="transmembrane region" description="Helical" evidence="7">
    <location>
        <begin position="7"/>
        <end position="28"/>
    </location>
</feature>
<organism evidence="8 9">
    <name type="scientific">Lacihabitans lacunae</name>
    <dbReference type="NCBI Taxonomy" id="1028214"/>
    <lineage>
        <taxon>Bacteria</taxon>
        <taxon>Pseudomonadati</taxon>
        <taxon>Bacteroidota</taxon>
        <taxon>Cytophagia</taxon>
        <taxon>Cytophagales</taxon>
        <taxon>Leadbetterellaceae</taxon>
        <taxon>Lacihabitans</taxon>
    </lineage>
</organism>
<feature type="transmembrane region" description="Helical" evidence="7">
    <location>
        <begin position="160"/>
        <end position="176"/>
    </location>
</feature>
<feature type="transmembrane region" description="Helical" evidence="7">
    <location>
        <begin position="413"/>
        <end position="429"/>
    </location>
</feature>
<evidence type="ECO:0000256" key="5">
    <source>
        <dbReference type="ARBA" id="ARBA00022989"/>
    </source>
</evidence>
<proteinExistence type="inferred from homology"/>
<name>A0ABV7YZK1_9BACT</name>